<accession>A0A1G2E018</accession>
<evidence type="ECO:0000256" key="4">
    <source>
        <dbReference type="ARBA" id="ARBA00022984"/>
    </source>
</evidence>
<organism evidence="8 9">
    <name type="scientific">Candidatus Nealsonbacteria bacterium RBG_13_42_11</name>
    <dbReference type="NCBI Taxonomy" id="1801663"/>
    <lineage>
        <taxon>Bacteria</taxon>
        <taxon>Candidatus Nealsoniibacteriota</taxon>
    </lineage>
</organism>
<dbReference type="Proteomes" id="UP000176755">
    <property type="component" value="Unassembled WGS sequence"/>
</dbReference>
<evidence type="ECO:0000256" key="3">
    <source>
        <dbReference type="ARBA" id="ARBA00022960"/>
    </source>
</evidence>
<dbReference type="InterPro" id="IPR050644">
    <property type="entry name" value="PG_Glycine_Bridge_Synth"/>
</dbReference>
<evidence type="ECO:0000313" key="8">
    <source>
        <dbReference type="EMBL" id="OGZ18498.1"/>
    </source>
</evidence>
<sequence>SFIKSQAEYTFLHSWNWGEFSKLVGDKVWRLGVYEGEELAGVALIVGIDAKRGRFLFVPHGPIVSLKVKSQNGTSSLQTTAKVKSFYGYLIAYLQNIAKNENYSFIRISPLAERIEENKELFEELGFRKSPIHMHAESTLLLDITKTEEELLKNMRKTTRYLIKKMEKEGVEVETENPPRGEYFLELQKKVAERKHFIVFSEKQIKNEIKIFAPDGEIAVFNASHGGKVVASALIIFYGHRAFYYQAASYCENKNISAPYLLVWRAIQEAKRRGCKIFDFYGASPIDKPNHPWAGPTLFKQGFGSYRVDYLPAQDLVLNWRYWITYLIETARRIKRGF</sequence>
<dbReference type="GO" id="GO:0016755">
    <property type="term" value="F:aminoacyltransferase activity"/>
    <property type="evidence" value="ECO:0007669"/>
    <property type="project" value="InterPro"/>
</dbReference>
<dbReference type="GO" id="GO:0009252">
    <property type="term" value="P:peptidoglycan biosynthetic process"/>
    <property type="evidence" value="ECO:0007669"/>
    <property type="project" value="UniProtKB-KW"/>
</dbReference>
<keyword evidence="6" id="KW-0961">Cell wall biogenesis/degradation</keyword>
<feature type="non-terminal residue" evidence="8">
    <location>
        <position position="1"/>
    </location>
</feature>
<keyword evidence="2" id="KW-0808">Transferase</keyword>
<dbReference type="SUPFAM" id="SSF55729">
    <property type="entry name" value="Acyl-CoA N-acyltransferases (Nat)"/>
    <property type="match status" value="2"/>
</dbReference>
<dbReference type="InterPro" id="IPR038740">
    <property type="entry name" value="BioF2-like_GNAT_dom"/>
</dbReference>
<dbReference type="InterPro" id="IPR003447">
    <property type="entry name" value="FEMABX"/>
</dbReference>
<name>A0A1G2E018_9BACT</name>
<dbReference type="PROSITE" id="PS51191">
    <property type="entry name" value="FEMABX"/>
    <property type="match status" value="1"/>
</dbReference>
<dbReference type="Pfam" id="PF13480">
    <property type="entry name" value="Acetyltransf_6"/>
    <property type="match status" value="1"/>
</dbReference>
<comment type="caution">
    <text evidence="8">The sequence shown here is derived from an EMBL/GenBank/DDBJ whole genome shotgun (WGS) entry which is preliminary data.</text>
</comment>
<proteinExistence type="inferred from homology"/>
<comment type="similarity">
    <text evidence="1">Belongs to the FemABX family.</text>
</comment>
<dbReference type="EMBL" id="MHLY01000015">
    <property type="protein sequence ID" value="OGZ18498.1"/>
    <property type="molecule type" value="Genomic_DNA"/>
</dbReference>
<evidence type="ECO:0000256" key="6">
    <source>
        <dbReference type="ARBA" id="ARBA00023316"/>
    </source>
</evidence>
<feature type="domain" description="BioF2-like acetyltransferase" evidence="7">
    <location>
        <begin position="154"/>
        <end position="283"/>
    </location>
</feature>
<dbReference type="GO" id="GO:0008360">
    <property type="term" value="P:regulation of cell shape"/>
    <property type="evidence" value="ECO:0007669"/>
    <property type="project" value="UniProtKB-KW"/>
</dbReference>
<evidence type="ECO:0000256" key="1">
    <source>
        <dbReference type="ARBA" id="ARBA00009943"/>
    </source>
</evidence>
<keyword evidence="5" id="KW-0012">Acyltransferase</keyword>
<reference evidence="8 9" key="1">
    <citation type="journal article" date="2016" name="Nat. Commun.">
        <title>Thousands of microbial genomes shed light on interconnected biogeochemical processes in an aquifer system.</title>
        <authorList>
            <person name="Anantharaman K."/>
            <person name="Brown C.T."/>
            <person name="Hug L.A."/>
            <person name="Sharon I."/>
            <person name="Castelle C.J."/>
            <person name="Probst A.J."/>
            <person name="Thomas B.C."/>
            <person name="Singh A."/>
            <person name="Wilkins M.J."/>
            <person name="Karaoz U."/>
            <person name="Brodie E.L."/>
            <person name="Williams K.H."/>
            <person name="Hubbard S.S."/>
            <person name="Banfield J.F."/>
        </authorList>
    </citation>
    <scope>NUCLEOTIDE SEQUENCE [LARGE SCALE GENOMIC DNA]</scope>
</reference>
<dbReference type="AlphaFoldDB" id="A0A1G2E018"/>
<keyword evidence="4" id="KW-0573">Peptidoglycan synthesis</keyword>
<dbReference type="GO" id="GO:0071555">
    <property type="term" value="P:cell wall organization"/>
    <property type="evidence" value="ECO:0007669"/>
    <property type="project" value="UniProtKB-KW"/>
</dbReference>
<evidence type="ECO:0000259" key="7">
    <source>
        <dbReference type="Pfam" id="PF13480"/>
    </source>
</evidence>
<dbReference type="STRING" id="1801663.A2175_01095"/>
<dbReference type="Gene3D" id="3.40.630.30">
    <property type="match status" value="1"/>
</dbReference>
<protein>
    <recommendedName>
        <fullName evidence="7">BioF2-like acetyltransferase domain-containing protein</fullName>
    </recommendedName>
</protein>
<gene>
    <name evidence="8" type="ORF">A2175_01095</name>
</gene>
<dbReference type="InterPro" id="IPR016181">
    <property type="entry name" value="Acyl_CoA_acyltransferase"/>
</dbReference>
<dbReference type="PANTHER" id="PTHR36174">
    <property type="entry name" value="LIPID II:GLYCINE GLYCYLTRANSFERASE"/>
    <property type="match status" value="1"/>
</dbReference>
<evidence type="ECO:0000256" key="2">
    <source>
        <dbReference type="ARBA" id="ARBA00022679"/>
    </source>
</evidence>
<keyword evidence="3" id="KW-0133">Cell shape</keyword>
<dbReference type="PANTHER" id="PTHR36174:SF1">
    <property type="entry name" value="LIPID II:GLYCINE GLYCYLTRANSFERASE"/>
    <property type="match status" value="1"/>
</dbReference>
<evidence type="ECO:0000313" key="9">
    <source>
        <dbReference type="Proteomes" id="UP000176755"/>
    </source>
</evidence>
<evidence type="ECO:0000256" key="5">
    <source>
        <dbReference type="ARBA" id="ARBA00023315"/>
    </source>
</evidence>